<dbReference type="SUPFAM" id="SSF143422">
    <property type="entry name" value="Transposase IS200-like"/>
    <property type="match status" value="1"/>
</dbReference>
<dbReference type="PANTHER" id="PTHR33360:SF2">
    <property type="entry name" value="TRANSPOSASE FOR INSERTION SEQUENCE ELEMENT IS200"/>
    <property type="match status" value="1"/>
</dbReference>
<name>A0AAE3E2Q4_9FIRM</name>
<dbReference type="Gene3D" id="3.30.70.1290">
    <property type="entry name" value="Transposase IS200-like"/>
    <property type="match status" value="1"/>
</dbReference>
<dbReference type="InterPro" id="IPR036515">
    <property type="entry name" value="Transposase_17_sf"/>
</dbReference>
<proteinExistence type="predicted"/>
<dbReference type="GO" id="GO:0004803">
    <property type="term" value="F:transposase activity"/>
    <property type="evidence" value="ECO:0007669"/>
    <property type="project" value="InterPro"/>
</dbReference>
<sequence length="113" mass="13159">MRQYAAHLIGQCYQGRLIKLNGEPDHIHILFELPATAAPSVVVCSLKTQLSKEIRANFWDEIKDKLWNNIFWSDSYFITTTGGADIETIEKYIQDQGIEKPKRKYTKRQTKKE</sequence>
<evidence type="ECO:0000313" key="3">
    <source>
        <dbReference type="Proteomes" id="UP001198200"/>
    </source>
</evidence>
<organism evidence="2 3">
    <name type="scientific">Anthropogastromicrobium aceti</name>
    <dbReference type="NCBI Taxonomy" id="2981768"/>
    <lineage>
        <taxon>Bacteria</taxon>
        <taxon>Bacillati</taxon>
        <taxon>Bacillota</taxon>
        <taxon>Clostridia</taxon>
        <taxon>Lachnospirales</taxon>
        <taxon>Lachnospiraceae</taxon>
        <taxon>Anthropogastromicrobium</taxon>
    </lineage>
</organism>
<feature type="domain" description="Transposase IS200-like" evidence="1">
    <location>
        <begin position="1"/>
        <end position="96"/>
    </location>
</feature>
<dbReference type="NCBIfam" id="NF033573">
    <property type="entry name" value="transpos_IS200"/>
    <property type="match status" value="1"/>
</dbReference>
<accession>A0AAE3E2Q4</accession>
<dbReference type="EMBL" id="JAJEQN010000006">
    <property type="protein sequence ID" value="MCC2220760.1"/>
    <property type="molecule type" value="Genomic_DNA"/>
</dbReference>
<dbReference type="GO" id="GO:0003677">
    <property type="term" value="F:DNA binding"/>
    <property type="evidence" value="ECO:0007669"/>
    <property type="project" value="InterPro"/>
</dbReference>
<evidence type="ECO:0000313" key="2">
    <source>
        <dbReference type="EMBL" id="MCC2220760.1"/>
    </source>
</evidence>
<dbReference type="InterPro" id="IPR002686">
    <property type="entry name" value="Transposase_17"/>
</dbReference>
<gene>
    <name evidence="2" type="primary">tnpA</name>
    <name evidence="2" type="ORF">LKD48_03740</name>
</gene>
<dbReference type="AlphaFoldDB" id="A0AAE3E2Q4"/>
<dbReference type="Pfam" id="PF01797">
    <property type="entry name" value="Y1_Tnp"/>
    <property type="match status" value="1"/>
</dbReference>
<dbReference type="PANTHER" id="PTHR33360">
    <property type="entry name" value="TRANSPOSASE FOR INSERTION SEQUENCE ELEMENT IS200"/>
    <property type="match status" value="1"/>
</dbReference>
<comment type="caution">
    <text evidence="2">The sequence shown here is derived from an EMBL/GenBank/DDBJ whole genome shotgun (WGS) entry which is preliminary data.</text>
</comment>
<dbReference type="Proteomes" id="UP001198200">
    <property type="component" value="Unassembled WGS sequence"/>
</dbReference>
<protein>
    <submittedName>
        <fullName evidence="2">IS200/IS605 family transposase</fullName>
    </submittedName>
</protein>
<dbReference type="GO" id="GO:0006313">
    <property type="term" value="P:DNA transposition"/>
    <property type="evidence" value="ECO:0007669"/>
    <property type="project" value="InterPro"/>
</dbReference>
<evidence type="ECO:0000259" key="1">
    <source>
        <dbReference type="SMART" id="SM01321"/>
    </source>
</evidence>
<keyword evidence="3" id="KW-1185">Reference proteome</keyword>
<reference evidence="2 3" key="1">
    <citation type="submission" date="2021-10" db="EMBL/GenBank/DDBJ databases">
        <title>Anaerobic single-cell dispensing facilitates the cultivation of human gut bacteria.</title>
        <authorList>
            <person name="Afrizal A."/>
        </authorList>
    </citation>
    <scope>NUCLEOTIDE SEQUENCE [LARGE SCALE GENOMIC DNA]</scope>
    <source>
        <strain evidence="2 3">CLA-AA-H224</strain>
    </source>
</reference>
<dbReference type="SMART" id="SM01321">
    <property type="entry name" value="Y1_Tnp"/>
    <property type="match status" value="1"/>
</dbReference>